<keyword evidence="2" id="KW-1185">Reference proteome</keyword>
<name>A0A428MPW0_9BACT</name>
<dbReference type="AlphaFoldDB" id="A0A428MPW0"/>
<dbReference type="OrthoDB" id="9848890at2"/>
<comment type="caution">
    <text evidence="1">The sequence shown here is derived from an EMBL/GenBank/DDBJ whole genome shotgun (WGS) entry which is preliminary data.</text>
</comment>
<accession>A0A428MPW0</accession>
<dbReference type="EMBL" id="RSDW01000001">
    <property type="protein sequence ID" value="RSL18922.1"/>
    <property type="molecule type" value="Genomic_DNA"/>
</dbReference>
<dbReference type="RefSeq" id="WP_125487200.1">
    <property type="nucleotide sequence ID" value="NZ_RSDW01000001.1"/>
</dbReference>
<sequence>MTLDEVRALVRAQSAENLSVTNAHRIKLEQAIISPQTISLIFRTVVDGRVKDQTLNAWLVGQEGTADGYKIVMREDGKQFGLASVGFPHDKHLILVGWYSSLLSAFLAM</sequence>
<evidence type="ECO:0000313" key="2">
    <source>
        <dbReference type="Proteomes" id="UP000269669"/>
    </source>
</evidence>
<reference evidence="1 2" key="1">
    <citation type="submission" date="2018-12" db="EMBL/GenBank/DDBJ databases">
        <title>Sequencing of bacterial isolates from soil warming experiment in Harvard Forest, Massachusetts, USA.</title>
        <authorList>
            <person name="Deangelis K."/>
        </authorList>
    </citation>
    <scope>NUCLEOTIDE SEQUENCE [LARGE SCALE GENOMIC DNA]</scope>
    <source>
        <strain evidence="1 2">EB153</strain>
    </source>
</reference>
<dbReference type="Proteomes" id="UP000269669">
    <property type="component" value="Unassembled WGS sequence"/>
</dbReference>
<protein>
    <submittedName>
        <fullName evidence="1">Uncharacterized protein</fullName>
    </submittedName>
</protein>
<organism evidence="1 2">
    <name type="scientific">Edaphobacter aggregans</name>
    <dbReference type="NCBI Taxonomy" id="570835"/>
    <lineage>
        <taxon>Bacteria</taxon>
        <taxon>Pseudomonadati</taxon>
        <taxon>Acidobacteriota</taxon>
        <taxon>Terriglobia</taxon>
        <taxon>Terriglobales</taxon>
        <taxon>Acidobacteriaceae</taxon>
        <taxon>Edaphobacter</taxon>
    </lineage>
</organism>
<evidence type="ECO:0000313" key="1">
    <source>
        <dbReference type="EMBL" id="RSL18922.1"/>
    </source>
</evidence>
<gene>
    <name evidence="1" type="ORF">EDE15_4532</name>
</gene>
<proteinExistence type="predicted"/>